<comment type="caution">
    <text evidence="3">The sequence shown here is derived from an EMBL/GenBank/DDBJ whole genome shotgun (WGS) entry which is preliminary data.</text>
</comment>
<dbReference type="AlphaFoldDB" id="A0A9W8NPT0"/>
<proteinExistence type="predicted"/>
<evidence type="ECO:0000313" key="3">
    <source>
        <dbReference type="EMBL" id="KAJ3580498.1"/>
    </source>
</evidence>
<evidence type="ECO:0000313" key="4">
    <source>
        <dbReference type="Proteomes" id="UP001148614"/>
    </source>
</evidence>
<evidence type="ECO:0000259" key="2">
    <source>
        <dbReference type="Pfam" id="PF22664"/>
    </source>
</evidence>
<evidence type="ECO:0000256" key="1">
    <source>
        <dbReference type="ARBA" id="ARBA00022679"/>
    </source>
</evidence>
<feature type="domain" description="Trichothecene 3-O-acetyltransferase-like N-terminal" evidence="2">
    <location>
        <begin position="24"/>
        <end position="176"/>
    </location>
</feature>
<accession>A0A9W8NPT0</accession>
<dbReference type="InterPro" id="IPR051283">
    <property type="entry name" value="Sec_Metabolite_Acyltrans"/>
</dbReference>
<name>A0A9W8NPT0_9PEZI</name>
<dbReference type="InterPro" id="IPR023213">
    <property type="entry name" value="CAT-like_dom_sf"/>
</dbReference>
<dbReference type="GO" id="GO:0016740">
    <property type="term" value="F:transferase activity"/>
    <property type="evidence" value="ECO:0007669"/>
    <property type="project" value="UniProtKB-KW"/>
</dbReference>
<dbReference type="VEuPathDB" id="FungiDB:F4678DRAFT_420342"/>
<dbReference type="InterPro" id="IPR054710">
    <property type="entry name" value="Tri101-like_N"/>
</dbReference>
<dbReference type="Pfam" id="PF22664">
    <property type="entry name" value="TRI-like_N"/>
    <property type="match status" value="1"/>
</dbReference>
<protein>
    <recommendedName>
        <fullName evidence="2">Trichothecene 3-O-acetyltransferase-like N-terminal domain-containing protein</fullName>
    </recommendedName>
</protein>
<keyword evidence="4" id="KW-1185">Reference proteome</keyword>
<dbReference type="PANTHER" id="PTHR31896:SF64">
    <property type="entry name" value="TRICHOTHECENE 3-O-ACETYLTRANSFERASE"/>
    <property type="match status" value="1"/>
</dbReference>
<reference evidence="3" key="1">
    <citation type="submission" date="2022-07" db="EMBL/GenBank/DDBJ databases">
        <title>Genome Sequence of Xylaria arbuscula.</title>
        <authorList>
            <person name="Buettner E."/>
        </authorList>
    </citation>
    <scope>NUCLEOTIDE SEQUENCE</scope>
    <source>
        <strain evidence="3">VT107</strain>
    </source>
</reference>
<dbReference type="Proteomes" id="UP001148614">
    <property type="component" value="Unassembled WGS sequence"/>
</dbReference>
<organism evidence="3 4">
    <name type="scientific">Xylaria arbuscula</name>
    <dbReference type="NCBI Taxonomy" id="114810"/>
    <lineage>
        <taxon>Eukaryota</taxon>
        <taxon>Fungi</taxon>
        <taxon>Dikarya</taxon>
        <taxon>Ascomycota</taxon>
        <taxon>Pezizomycotina</taxon>
        <taxon>Sordariomycetes</taxon>
        <taxon>Xylariomycetidae</taxon>
        <taxon>Xylariales</taxon>
        <taxon>Xylariaceae</taxon>
        <taxon>Xylaria</taxon>
    </lineage>
</organism>
<dbReference type="Gene3D" id="3.30.559.10">
    <property type="entry name" value="Chloramphenicol acetyltransferase-like domain"/>
    <property type="match status" value="2"/>
</dbReference>
<sequence>MDATTIKPELDVILDVFGQRPVPVYTQISFCFAIPDDYCVEHIYTILKHGSERLAEYFPWVAGQVVREGATDTSSGVFKIRPLDAAPRVWIKDLRNDPSLPSWDVLQSSSFPMGLLDESIVAPRKTVSAPAETPAEVFQLQATITEGGLVLTFLGHHQALDGTGQAQVISLFSKACRKEPFTPEELKIGNLAAESRVQLLGDSWAPGPELDYNITKEDLSQSGLGRVQGLISMELGVWSYFNFSASSLKNLKYDTSQTLPPNSTFITTDDALTAFIWKTIARARLPRFSRETEMLFSRAVDLRRYLGIPQTHPGFVQNMTYHSLAMEKAVHSSLGDIAADLRASVDPKTSNLGYHAQSLATLISRTNDKSKISFLAGYDPSRDVMLSSWAGQNSYQLDFGLELGKPRAVRRPRFDSLPGLVYFTPKTPDGDIGVAICLSADDTKALMTDRELLKYGQSIG</sequence>
<keyword evidence="1" id="KW-0808">Transferase</keyword>
<gene>
    <name evidence="3" type="ORF">NPX13_g57</name>
</gene>
<dbReference type="EMBL" id="JANPWZ010000003">
    <property type="protein sequence ID" value="KAJ3580498.1"/>
    <property type="molecule type" value="Genomic_DNA"/>
</dbReference>
<dbReference type="PANTHER" id="PTHR31896">
    <property type="entry name" value="FAMILY REGULATORY PROTEIN, PUTATIVE (AFU_ORTHOLOGUE AFUA_3G14730)-RELATED"/>
    <property type="match status" value="1"/>
</dbReference>